<evidence type="ECO:0000256" key="5">
    <source>
        <dbReference type="ARBA" id="ARBA00022729"/>
    </source>
</evidence>
<keyword evidence="10" id="KW-0969">Cilium</keyword>
<evidence type="ECO:0000256" key="9">
    <source>
        <dbReference type="HAMAP-Rule" id="MF_00415"/>
    </source>
</evidence>
<evidence type="ECO:0000256" key="7">
    <source>
        <dbReference type="ARBA" id="ARBA00023143"/>
    </source>
</evidence>
<dbReference type="NCBIfam" id="NF009339">
    <property type="entry name" value="PRK12699.1"/>
    <property type="match status" value="1"/>
</dbReference>
<dbReference type="EMBL" id="FMWO01000042">
    <property type="protein sequence ID" value="SCZ85153.1"/>
    <property type="molecule type" value="Genomic_DNA"/>
</dbReference>
<dbReference type="RefSeq" id="WP_090285189.1">
    <property type="nucleotide sequence ID" value="NZ_FMWO01000042.1"/>
</dbReference>
<dbReference type="OrthoDB" id="9789463at2"/>
<evidence type="ECO:0000256" key="8">
    <source>
        <dbReference type="ARBA" id="ARBA00023237"/>
    </source>
</evidence>
<dbReference type="GO" id="GO:0009427">
    <property type="term" value="C:bacterial-type flagellum basal body, distal rod, L ring"/>
    <property type="evidence" value="ECO:0007669"/>
    <property type="project" value="InterPro"/>
</dbReference>
<sequence length="242" mass="26523">MKSINRFALCDKFRIVRLVLPALVLVVSGCAITPKPAVQQPMTIRPEIAPPVPAVETHGSIYQTAFSHQSSRRYIPLFEDRRARGLGDTIIVTLNERTNASKKTGSNVKRESETGFSIPSFIGIPLKSLFQDVALETESTNKFDGQGASSSNNNFTGTIAVTVIDFLPNGNLLVSGEKQIGINQGHEYIRLSGVINPINIIHNTVSSVQVADARLEYRGSGYLDEAQTMGWLSRFFLSVLPF</sequence>
<dbReference type="GO" id="GO:0071973">
    <property type="term" value="P:bacterial-type flagellum-dependent cell motility"/>
    <property type="evidence" value="ECO:0007669"/>
    <property type="project" value="InterPro"/>
</dbReference>
<organism evidence="10 11">
    <name type="scientific">Nitrosomonas mobilis</name>
    <dbReference type="NCBI Taxonomy" id="51642"/>
    <lineage>
        <taxon>Bacteria</taxon>
        <taxon>Pseudomonadati</taxon>
        <taxon>Pseudomonadota</taxon>
        <taxon>Betaproteobacteria</taxon>
        <taxon>Nitrosomonadales</taxon>
        <taxon>Nitrosomonadaceae</taxon>
        <taxon>Nitrosomonas</taxon>
    </lineage>
</organism>
<accession>A0A1G5SD79</accession>
<dbReference type="GO" id="GO:0003774">
    <property type="term" value="F:cytoskeletal motor activity"/>
    <property type="evidence" value="ECO:0007669"/>
    <property type="project" value="InterPro"/>
</dbReference>
<comment type="function">
    <text evidence="1 9">Assembles around the rod to form the L-ring and probably protects the motor/basal body from shearing forces during rotation.</text>
</comment>
<dbReference type="GO" id="GO:0009279">
    <property type="term" value="C:cell outer membrane"/>
    <property type="evidence" value="ECO:0007669"/>
    <property type="project" value="UniProtKB-SubCell"/>
</dbReference>
<name>A0A1G5SD79_9PROT</name>
<evidence type="ECO:0000256" key="6">
    <source>
        <dbReference type="ARBA" id="ARBA00023136"/>
    </source>
</evidence>
<proteinExistence type="inferred from homology"/>
<keyword evidence="5 9" id="KW-0732">Signal</keyword>
<dbReference type="AlphaFoldDB" id="A0A1G5SD79"/>
<keyword evidence="6 9" id="KW-0472">Membrane</keyword>
<keyword evidence="8 9" id="KW-0998">Cell outer membrane</keyword>
<keyword evidence="11" id="KW-1185">Reference proteome</keyword>
<reference evidence="10 11" key="1">
    <citation type="submission" date="2016-10" db="EMBL/GenBank/DDBJ databases">
        <authorList>
            <person name="de Groot N.N."/>
        </authorList>
    </citation>
    <scope>NUCLEOTIDE SEQUENCE [LARGE SCALE GENOMIC DNA]</scope>
    <source>
        <strain evidence="10">1</strain>
    </source>
</reference>
<keyword evidence="9" id="KW-0449">Lipoprotein</keyword>
<dbReference type="HAMAP" id="MF_00415">
    <property type="entry name" value="FlgH"/>
    <property type="match status" value="1"/>
</dbReference>
<dbReference type="PRINTS" id="PR01008">
    <property type="entry name" value="FLGLRINGFLGH"/>
</dbReference>
<evidence type="ECO:0000313" key="10">
    <source>
        <dbReference type="EMBL" id="SCZ85153.1"/>
    </source>
</evidence>
<dbReference type="InterPro" id="IPR000527">
    <property type="entry name" value="Flag_Lring"/>
</dbReference>
<dbReference type="Proteomes" id="UP000198729">
    <property type="component" value="Unassembled WGS sequence"/>
</dbReference>
<dbReference type="STRING" id="51642.NSMM_350017"/>
<comment type="similarity">
    <text evidence="3 9">Belongs to the FlgH family.</text>
</comment>
<evidence type="ECO:0000256" key="3">
    <source>
        <dbReference type="ARBA" id="ARBA00006929"/>
    </source>
</evidence>
<dbReference type="PANTHER" id="PTHR34933:SF3">
    <property type="entry name" value="FLAGELLAR L-RING PROTEIN"/>
    <property type="match status" value="1"/>
</dbReference>
<evidence type="ECO:0000256" key="4">
    <source>
        <dbReference type="ARBA" id="ARBA00011439"/>
    </source>
</evidence>
<comment type="subunit">
    <text evidence="4 9">The basal body constitutes a major portion of the flagellar organelle and consists of four rings (L,P,S, and M) mounted on a central rod.</text>
</comment>
<dbReference type="Pfam" id="PF02107">
    <property type="entry name" value="FlgH"/>
    <property type="match status" value="1"/>
</dbReference>
<dbReference type="PROSITE" id="PS51257">
    <property type="entry name" value="PROKAR_LIPOPROTEIN"/>
    <property type="match status" value="1"/>
</dbReference>
<evidence type="ECO:0000313" key="11">
    <source>
        <dbReference type="Proteomes" id="UP000198729"/>
    </source>
</evidence>
<keyword evidence="10" id="KW-0966">Cell projection</keyword>
<protein>
    <recommendedName>
        <fullName evidence="9">Flagellar L-ring protein</fullName>
    </recommendedName>
    <alternativeName>
        <fullName evidence="9">Basal body L-ring protein</fullName>
    </alternativeName>
</protein>
<keyword evidence="7 9" id="KW-0975">Bacterial flagellum</keyword>
<dbReference type="PANTHER" id="PTHR34933">
    <property type="entry name" value="FLAGELLAR L-RING PROTEIN"/>
    <property type="match status" value="1"/>
</dbReference>
<evidence type="ECO:0000256" key="1">
    <source>
        <dbReference type="ARBA" id="ARBA00002591"/>
    </source>
</evidence>
<evidence type="ECO:0000256" key="2">
    <source>
        <dbReference type="ARBA" id="ARBA00004370"/>
    </source>
</evidence>
<keyword evidence="10" id="KW-0282">Flagellum</keyword>
<gene>
    <name evidence="9 10" type="primary">flgH</name>
    <name evidence="10" type="ORF">NSMM_350017</name>
</gene>
<comment type="subcellular location">
    <subcellularLocation>
        <location evidence="9">Cell outer membrane</location>
        <topology evidence="9">Lipid-anchor</topology>
    </subcellularLocation>
    <subcellularLocation>
        <location evidence="9">Bacterial flagellum basal body</location>
    </subcellularLocation>
    <subcellularLocation>
        <location evidence="2">Membrane</location>
    </subcellularLocation>
</comment>